<accession>A0A366D787</accession>
<name>A0A366D787_9GAMM</name>
<sequence length="242" mass="27117">MPTYEITMTNGGNFDCSDRDYLIDAAEESDIELKSSCRAGACSSCLCFTRNQGMYDDSDQSFLTSEWREVGFFLSCVTRPKGNMSFVECDEDLFDMLEPPSVFNNDTSDGNALWHYFFGNGVPMNLGYNIKMALQFSDRQLLAEERIMSGVTDLSGNYSVDLTFTAFGFSVGQTGVHYRTECHDGLCRTTFTGFVRARGSQILGPDFYDQPLSYLGITSELGGTPYPYMPHVWTIEFPDPGY</sequence>
<dbReference type="AlphaFoldDB" id="A0A366D787"/>
<keyword evidence="3" id="KW-0001">2Fe-2S</keyword>
<dbReference type="InterPro" id="IPR006058">
    <property type="entry name" value="2Fe2S_fd_BS"/>
</dbReference>
<dbReference type="InterPro" id="IPR001041">
    <property type="entry name" value="2Fe-2S_ferredoxin-type"/>
</dbReference>
<gene>
    <name evidence="10" type="ORF">DFP76_101196</name>
</gene>
<dbReference type="InterPro" id="IPR012675">
    <property type="entry name" value="Beta-grasp_dom_sf"/>
</dbReference>
<dbReference type="PANTHER" id="PTHR43112">
    <property type="entry name" value="FERREDOXIN"/>
    <property type="match status" value="1"/>
</dbReference>
<evidence type="ECO:0000256" key="6">
    <source>
        <dbReference type="ARBA" id="ARBA00023004"/>
    </source>
</evidence>
<organism evidence="10 11">
    <name type="scientific">Marinomonas aquiplantarum</name>
    <dbReference type="NCBI Taxonomy" id="491951"/>
    <lineage>
        <taxon>Bacteria</taxon>
        <taxon>Pseudomonadati</taxon>
        <taxon>Pseudomonadota</taxon>
        <taxon>Gammaproteobacteria</taxon>
        <taxon>Oceanospirillales</taxon>
        <taxon>Oceanospirillaceae</taxon>
        <taxon>Marinomonas</taxon>
    </lineage>
</organism>
<comment type="similarity">
    <text evidence="1">Belongs to the 2Fe2S plant-type ferredoxin family.</text>
</comment>
<dbReference type="Proteomes" id="UP000252086">
    <property type="component" value="Unassembled WGS sequence"/>
</dbReference>
<evidence type="ECO:0000256" key="1">
    <source>
        <dbReference type="ARBA" id="ARBA00007874"/>
    </source>
</evidence>
<dbReference type="EMBL" id="QNRF01000001">
    <property type="protein sequence ID" value="RBO85921.1"/>
    <property type="molecule type" value="Genomic_DNA"/>
</dbReference>
<comment type="caution">
    <text evidence="10">The sequence shown here is derived from an EMBL/GenBank/DDBJ whole genome shotgun (WGS) entry which is preliminary data.</text>
</comment>
<feature type="domain" description="2Fe-2S ferredoxin-type" evidence="9">
    <location>
        <begin position="4"/>
        <end position="93"/>
    </location>
</feature>
<comment type="cofactor">
    <cofactor evidence="8">
        <name>[2Fe-2S] cluster</name>
        <dbReference type="ChEBI" id="CHEBI:190135"/>
    </cofactor>
</comment>
<keyword evidence="5" id="KW-0249">Electron transport</keyword>
<evidence type="ECO:0000313" key="11">
    <source>
        <dbReference type="Proteomes" id="UP000252086"/>
    </source>
</evidence>
<keyword evidence="2" id="KW-0813">Transport</keyword>
<dbReference type="OrthoDB" id="9815414at2"/>
<keyword evidence="7" id="KW-0411">Iron-sulfur</keyword>
<proteinExistence type="inferred from homology"/>
<dbReference type="PANTHER" id="PTHR43112:SF3">
    <property type="entry name" value="FERREDOXIN-2, CHLOROPLASTIC"/>
    <property type="match status" value="1"/>
</dbReference>
<evidence type="ECO:0000256" key="4">
    <source>
        <dbReference type="ARBA" id="ARBA00022723"/>
    </source>
</evidence>
<evidence type="ECO:0000256" key="3">
    <source>
        <dbReference type="ARBA" id="ARBA00022714"/>
    </source>
</evidence>
<dbReference type="InterPro" id="IPR036010">
    <property type="entry name" value="2Fe-2S_ferredoxin-like_sf"/>
</dbReference>
<dbReference type="RefSeq" id="WP_113872823.1">
    <property type="nucleotide sequence ID" value="NZ_QNRF01000001.1"/>
</dbReference>
<reference evidence="10 11" key="1">
    <citation type="submission" date="2018-06" db="EMBL/GenBank/DDBJ databases">
        <title>Genomic Encyclopedia of Type Strains, Phase III (KMG-III): the genomes of soil and plant-associated and newly described type strains.</title>
        <authorList>
            <person name="Whitman W."/>
        </authorList>
    </citation>
    <scope>NUCLEOTIDE SEQUENCE [LARGE SCALE GENOMIC DNA]</scope>
    <source>
        <strain evidence="10 11">CECT 7732</strain>
    </source>
</reference>
<keyword evidence="11" id="KW-1185">Reference proteome</keyword>
<evidence type="ECO:0000256" key="8">
    <source>
        <dbReference type="ARBA" id="ARBA00034078"/>
    </source>
</evidence>
<evidence type="ECO:0000256" key="5">
    <source>
        <dbReference type="ARBA" id="ARBA00022982"/>
    </source>
</evidence>
<protein>
    <submittedName>
        <fullName evidence="10">Ferredoxin</fullName>
    </submittedName>
</protein>
<dbReference type="SUPFAM" id="SSF54292">
    <property type="entry name" value="2Fe-2S ferredoxin-like"/>
    <property type="match status" value="1"/>
</dbReference>
<evidence type="ECO:0000256" key="7">
    <source>
        <dbReference type="ARBA" id="ARBA00023014"/>
    </source>
</evidence>
<evidence type="ECO:0000256" key="2">
    <source>
        <dbReference type="ARBA" id="ARBA00022448"/>
    </source>
</evidence>
<dbReference type="PROSITE" id="PS00197">
    <property type="entry name" value="2FE2S_FER_1"/>
    <property type="match status" value="1"/>
</dbReference>
<dbReference type="Pfam" id="PF00111">
    <property type="entry name" value="Fer2"/>
    <property type="match status" value="1"/>
</dbReference>
<evidence type="ECO:0000313" key="10">
    <source>
        <dbReference type="EMBL" id="RBO85921.1"/>
    </source>
</evidence>
<dbReference type="CDD" id="cd00207">
    <property type="entry name" value="fer2"/>
    <property type="match status" value="1"/>
</dbReference>
<keyword evidence="6" id="KW-0408">Iron</keyword>
<keyword evidence="4" id="KW-0479">Metal-binding</keyword>
<dbReference type="Gene3D" id="3.10.20.30">
    <property type="match status" value="1"/>
</dbReference>
<dbReference type="PROSITE" id="PS51085">
    <property type="entry name" value="2FE2S_FER_2"/>
    <property type="match status" value="1"/>
</dbReference>
<dbReference type="GO" id="GO:0051537">
    <property type="term" value="F:2 iron, 2 sulfur cluster binding"/>
    <property type="evidence" value="ECO:0007669"/>
    <property type="project" value="UniProtKB-KW"/>
</dbReference>
<dbReference type="GO" id="GO:0046872">
    <property type="term" value="F:metal ion binding"/>
    <property type="evidence" value="ECO:0007669"/>
    <property type="project" value="UniProtKB-KW"/>
</dbReference>
<evidence type="ECO:0000259" key="9">
    <source>
        <dbReference type="PROSITE" id="PS51085"/>
    </source>
</evidence>